<gene>
    <name evidence="1" type="ORF">BTUL_0038g00340</name>
</gene>
<accession>A0A4Z1ET76</accession>
<dbReference type="Proteomes" id="UP000297777">
    <property type="component" value="Unassembled WGS sequence"/>
</dbReference>
<evidence type="ECO:0000313" key="2">
    <source>
        <dbReference type="Proteomes" id="UP000297777"/>
    </source>
</evidence>
<reference evidence="1 2" key="1">
    <citation type="submission" date="2017-12" db="EMBL/GenBank/DDBJ databases">
        <title>Comparative genomics of Botrytis spp.</title>
        <authorList>
            <person name="Valero-Jimenez C.A."/>
            <person name="Tapia P."/>
            <person name="Veloso J."/>
            <person name="Silva-Moreno E."/>
            <person name="Staats M."/>
            <person name="Valdes J.H."/>
            <person name="Van Kan J.A.L."/>
        </authorList>
    </citation>
    <scope>NUCLEOTIDE SEQUENCE [LARGE SCALE GENOMIC DNA]</scope>
    <source>
        <strain evidence="1 2">Bt9001</strain>
    </source>
</reference>
<name>A0A4Z1ET76_9HELO</name>
<dbReference type="EMBL" id="PQXH01000038">
    <property type="protein sequence ID" value="TGO15604.1"/>
    <property type="molecule type" value="Genomic_DNA"/>
</dbReference>
<sequence>MVRLGKANRKVTMGLPASRAIHDEDAATLHCMNLSEKLDFKRMLNQEKITLSTKLNVQGRTKPKLSLRLPQATPIPQDCHKRYSFESRAT</sequence>
<dbReference type="OrthoDB" id="3508764at2759"/>
<comment type="caution">
    <text evidence="1">The sequence shown here is derived from an EMBL/GenBank/DDBJ whole genome shotgun (WGS) entry which is preliminary data.</text>
</comment>
<protein>
    <submittedName>
        <fullName evidence="1">Uncharacterized protein</fullName>
    </submittedName>
</protein>
<evidence type="ECO:0000313" key="1">
    <source>
        <dbReference type="EMBL" id="TGO15604.1"/>
    </source>
</evidence>
<organism evidence="1 2">
    <name type="scientific">Botrytis tulipae</name>
    <dbReference type="NCBI Taxonomy" id="87230"/>
    <lineage>
        <taxon>Eukaryota</taxon>
        <taxon>Fungi</taxon>
        <taxon>Dikarya</taxon>
        <taxon>Ascomycota</taxon>
        <taxon>Pezizomycotina</taxon>
        <taxon>Leotiomycetes</taxon>
        <taxon>Helotiales</taxon>
        <taxon>Sclerotiniaceae</taxon>
        <taxon>Botrytis</taxon>
    </lineage>
</organism>
<proteinExistence type="predicted"/>
<keyword evidence="2" id="KW-1185">Reference proteome</keyword>
<dbReference type="AlphaFoldDB" id="A0A4Z1ET76"/>